<name>A0A0N0P5R9_LEPSE</name>
<dbReference type="AlphaFoldDB" id="A0A0N0P5R9"/>
<evidence type="ECO:0000313" key="2">
    <source>
        <dbReference type="EMBL" id="KPI86307.1"/>
    </source>
</evidence>
<dbReference type="Proteomes" id="UP000038009">
    <property type="component" value="Unassembled WGS sequence"/>
</dbReference>
<proteinExistence type="predicted"/>
<comment type="caution">
    <text evidence="2">The sequence shown here is derived from an EMBL/GenBank/DDBJ whole genome shotgun (WGS) entry which is preliminary data.</text>
</comment>
<dbReference type="VEuPathDB" id="TriTrypDB:Lsey_0137_0020"/>
<organism evidence="2 3">
    <name type="scientific">Leptomonas seymouri</name>
    <dbReference type="NCBI Taxonomy" id="5684"/>
    <lineage>
        <taxon>Eukaryota</taxon>
        <taxon>Discoba</taxon>
        <taxon>Euglenozoa</taxon>
        <taxon>Kinetoplastea</taxon>
        <taxon>Metakinetoplastina</taxon>
        <taxon>Trypanosomatida</taxon>
        <taxon>Trypanosomatidae</taxon>
        <taxon>Leishmaniinae</taxon>
        <taxon>Leptomonas</taxon>
    </lineage>
</organism>
<dbReference type="OrthoDB" id="261244at2759"/>
<evidence type="ECO:0000313" key="3">
    <source>
        <dbReference type="Proteomes" id="UP000038009"/>
    </source>
</evidence>
<evidence type="ECO:0000256" key="1">
    <source>
        <dbReference type="SAM" id="MobiDB-lite"/>
    </source>
</evidence>
<protein>
    <submittedName>
        <fullName evidence="2">Uncharacterized protein</fullName>
    </submittedName>
</protein>
<dbReference type="OMA" id="CEDFTEL"/>
<sequence length="390" mass="42397">MEAWLKSSLESGYITKVDSSKVQRGVHCEASLSPWYEDGIVFDWTALHQRLVQPASAQPYVEVFVGALARFGSDAAAGAARSGKECFSTVVELRAPWALIPLSEQAQDLSLFDVPAMVPAAPTNGNGSNSGKAAAGPSPPSLGGSRDFYKFLRGPPGQRAVRDDVKRVLASVQSQLCQNGIQVFCFLSSFVIVCEDFTELLHSTAAVFRALTDVKFTIDGHGSSLGPRAIERLRVNGEDWWTTLPLQKLTSEEDLSSLLVALFFQWLQDAYIWGGTAPLRLFPDSKENDNAAQTKGLRLFEKFVRGLVLPSIHAIGLDALTAALPEEGGNLLELAAVKLQRRLPPVGPQRWSVLELRLVLCQINAYHHLPSEYLGRVETAATRPSAAAQA</sequence>
<feature type="region of interest" description="Disordered" evidence="1">
    <location>
        <begin position="122"/>
        <end position="141"/>
    </location>
</feature>
<reference evidence="2 3" key="1">
    <citation type="journal article" date="2015" name="PLoS Pathog.">
        <title>Leptomonas seymouri: Adaptations to the Dixenous Life Cycle Analyzed by Genome Sequencing, Transcriptome Profiling and Co-infection with Leishmania donovani.</title>
        <authorList>
            <person name="Kraeva N."/>
            <person name="Butenko A."/>
            <person name="Hlavacova J."/>
            <person name="Kostygov A."/>
            <person name="Myskova J."/>
            <person name="Grybchuk D."/>
            <person name="Lestinova T."/>
            <person name="Votypka J."/>
            <person name="Volf P."/>
            <person name="Opperdoes F."/>
            <person name="Flegontov P."/>
            <person name="Lukes J."/>
            <person name="Yurchenko V."/>
        </authorList>
    </citation>
    <scope>NUCLEOTIDE SEQUENCE [LARGE SCALE GENOMIC DNA]</scope>
    <source>
        <strain evidence="2 3">ATCC 30220</strain>
    </source>
</reference>
<gene>
    <name evidence="2" type="ORF">ABL78_4612</name>
</gene>
<keyword evidence="3" id="KW-1185">Reference proteome</keyword>
<dbReference type="EMBL" id="LJSK01000137">
    <property type="protein sequence ID" value="KPI86307.1"/>
    <property type="molecule type" value="Genomic_DNA"/>
</dbReference>
<accession>A0A0N0P5R9</accession>
<feature type="compositionally biased region" description="Low complexity" evidence="1">
    <location>
        <begin position="124"/>
        <end position="141"/>
    </location>
</feature>